<dbReference type="EMBL" id="JACICD010000003">
    <property type="protein sequence ID" value="MBB3771531.1"/>
    <property type="molecule type" value="Genomic_DNA"/>
</dbReference>
<accession>A0A839Z9W5</accession>
<organism evidence="1 2">
    <name type="scientific">Ancylobacter tetraedralis</name>
    <dbReference type="NCBI Taxonomy" id="217068"/>
    <lineage>
        <taxon>Bacteria</taxon>
        <taxon>Pseudomonadati</taxon>
        <taxon>Pseudomonadota</taxon>
        <taxon>Alphaproteobacteria</taxon>
        <taxon>Hyphomicrobiales</taxon>
        <taxon>Xanthobacteraceae</taxon>
        <taxon>Ancylobacter</taxon>
    </lineage>
</organism>
<comment type="caution">
    <text evidence="1">The sequence shown here is derived from an EMBL/GenBank/DDBJ whole genome shotgun (WGS) entry which is preliminary data.</text>
</comment>
<dbReference type="Proteomes" id="UP000533469">
    <property type="component" value="Unassembled WGS sequence"/>
</dbReference>
<dbReference type="AlphaFoldDB" id="A0A839Z9W5"/>
<evidence type="ECO:0000313" key="1">
    <source>
        <dbReference type="EMBL" id="MBB3771531.1"/>
    </source>
</evidence>
<evidence type="ECO:0000313" key="2">
    <source>
        <dbReference type="Proteomes" id="UP000533469"/>
    </source>
</evidence>
<dbReference type="RefSeq" id="WP_183189680.1">
    <property type="nucleotide sequence ID" value="NZ_JACICD010000003.1"/>
</dbReference>
<sequence>MSWDDDLARGDAAVAGYFDTGSFTAIPMCKPGLAVNASADEADPTRESFVFAGSLEFGPEMSAMTGARTAGAQDRNVRQVFRACLTALATGWPWVPRQGDRIEAGTTLYLVAANAERDGTGRLVFWLNGVTP</sequence>
<protein>
    <submittedName>
        <fullName evidence="1">Uncharacterized protein</fullName>
    </submittedName>
</protein>
<reference evidence="1 2" key="1">
    <citation type="submission" date="2020-08" db="EMBL/GenBank/DDBJ databases">
        <title>Genomic Encyclopedia of Type Strains, Phase IV (KMG-IV): sequencing the most valuable type-strain genomes for metagenomic binning, comparative biology and taxonomic classification.</title>
        <authorList>
            <person name="Goeker M."/>
        </authorList>
    </citation>
    <scope>NUCLEOTIDE SEQUENCE [LARGE SCALE GENOMIC DNA]</scope>
    <source>
        <strain evidence="1 2">DSM 5895</strain>
    </source>
</reference>
<name>A0A839Z9W5_9HYPH</name>
<proteinExistence type="predicted"/>
<gene>
    <name evidence="1" type="ORF">FHS55_002130</name>
</gene>
<keyword evidence="2" id="KW-1185">Reference proteome</keyword>